<evidence type="ECO:0000313" key="6">
    <source>
        <dbReference type="EMBL" id="WXB04999.1"/>
    </source>
</evidence>
<organism evidence="6 7">
    <name type="scientific">Pendulispora rubella</name>
    <dbReference type="NCBI Taxonomy" id="2741070"/>
    <lineage>
        <taxon>Bacteria</taxon>
        <taxon>Pseudomonadati</taxon>
        <taxon>Myxococcota</taxon>
        <taxon>Myxococcia</taxon>
        <taxon>Myxococcales</taxon>
        <taxon>Sorangiineae</taxon>
        <taxon>Pendulisporaceae</taxon>
        <taxon>Pendulispora</taxon>
    </lineage>
</organism>
<dbReference type="Proteomes" id="UP001374803">
    <property type="component" value="Chromosome"/>
</dbReference>
<feature type="domain" description="HTH tetR-type" evidence="5">
    <location>
        <begin position="6"/>
        <end position="66"/>
    </location>
</feature>
<feature type="DNA-binding region" description="H-T-H motif" evidence="4">
    <location>
        <begin position="29"/>
        <end position="48"/>
    </location>
</feature>
<evidence type="ECO:0000256" key="1">
    <source>
        <dbReference type="ARBA" id="ARBA00023015"/>
    </source>
</evidence>
<sequence length="205" mass="22105">MARPKEFDRSVALEAAKELFWRKGYNATTTEDLRHAMGIGRQSFYDSFAGKRETFLEVLRRYNDDGVAQCVARAKSARSPLAGLERILFGLVEEQPQRHALGCLGVSTICELGTDDPDVAAIGAESGKRLEALLVDLVRQAKAGGEIRASVDERAGALQVNATMLGMKVLAKSGAPAATLREVAIATLDGLAAHPIERGRRGRTN</sequence>
<name>A0ABZ2L236_9BACT</name>
<dbReference type="InterPro" id="IPR036271">
    <property type="entry name" value="Tet_transcr_reg_TetR-rel_C_sf"/>
</dbReference>
<keyword evidence="2 4" id="KW-0238">DNA-binding</keyword>
<protein>
    <submittedName>
        <fullName evidence="6">TetR/AcrR family transcriptional regulator</fullName>
    </submittedName>
</protein>
<dbReference type="InterPro" id="IPR011075">
    <property type="entry name" value="TetR_C"/>
</dbReference>
<dbReference type="PROSITE" id="PS50977">
    <property type="entry name" value="HTH_TETR_2"/>
    <property type="match status" value="1"/>
</dbReference>
<dbReference type="Gene3D" id="1.10.10.60">
    <property type="entry name" value="Homeodomain-like"/>
    <property type="match status" value="1"/>
</dbReference>
<dbReference type="InterPro" id="IPR009057">
    <property type="entry name" value="Homeodomain-like_sf"/>
</dbReference>
<evidence type="ECO:0000256" key="2">
    <source>
        <dbReference type="ARBA" id="ARBA00023125"/>
    </source>
</evidence>
<dbReference type="EMBL" id="CP089983">
    <property type="protein sequence ID" value="WXB04999.1"/>
    <property type="molecule type" value="Genomic_DNA"/>
</dbReference>
<keyword evidence="1" id="KW-0805">Transcription regulation</keyword>
<dbReference type="RefSeq" id="WP_394834642.1">
    <property type="nucleotide sequence ID" value="NZ_CP089929.1"/>
</dbReference>
<dbReference type="SUPFAM" id="SSF46689">
    <property type="entry name" value="Homeodomain-like"/>
    <property type="match status" value="1"/>
</dbReference>
<dbReference type="SUPFAM" id="SSF48498">
    <property type="entry name" value="Tetracyclin repressor-like, C-terminal domain"/>
    <property type="match status" value="1"/>
</dbReference>
<gene>
    <name evidence="6" type="ORF">LVJ94_49915</name>
</gene>
<evidence type="ECO:0000256" key="3">
    <source>
        <dbReference type="ARBA" id="ARBA00023163"/>
    </source>
</evidence>
<dbReference type="PANTHER" id="PTHR47506:SF1">
    <property type="entry name" value="HTH-TYPE TRANSCRIPTIONAL REGULATOR YJDC"/>
    <property type="match status" value="1"/>
</dbReference>
<dbReference type="Pfam" id="PF00440">
    <property type="entry name" value="TetR_N"/>
    <property type="match status" value="1"/>
</dbReference>
<dbReference type="PANTHER" id="PTHR47506">
    <property type="entry name" value="TRANSCRIPTIONAL REGULATORY PROTEIN"/>
    <property type="match status" value="1"/>
</dbReference>
<evidence type="ECO:0000313" key="7">
    <source>
        <dbReference type="Proteomes" id="UP001374803"/>
    </source>
</evidence>
<keyword evidence="3" id="KW-0804">Transcription</keyword>
<accession>A0ABZ2L236</accession>
<proteinExistence type="predicted"/>
<keyword evidence="7" id="KW-1185">Reference proteome</keyword>
<dbReference type="Pfam" id="PF16925">
    <property type="entry name" value="TetR_C_13"/>
    <property type="match status" value="1"/>
</dbReference>
<dbReference type="InterPro" id="IPR001647">
    <property type="entry name" value="HTH_TetR"/>
</dbReference>
<dbReference type="Gene3D" id="1.10.357.10">
    <property type="entry name" value="Tetracycline Repressor, domain 2"/>
    <property type="match status" value="1"/>
</dbReference>
<evidence type="ECO:0000256" key="4">
    <source>
        <dbReference type="PROSITE-ProRule" id="PRU00335"/>
    </source>
</evidence>
<evidence type="ECO:0000259" key="5">
    <source>
        <dbReference type="PROSITE" id="PS50977"/>
    </source>
</evidence>
<reference evidence="6" key="1">
    <citation type="submission" date="2021-12" db="EMBL/GenBank/DDBJ databases">
        <title>Discovery of the Pendulisporaceae a myxobacterial family with distinct sporulation behavior and unique specialized metabolism.</title>
        <authorList>
            <person name="Garcia R."/>
            <person name="Popoff A."/>
            <person name="Bader C.D."/>
            <person name="Loehr J."/>
            <person name="Walesch S."/>
            <person name="Walt C."/>
            <person name="Boldt J."/>
            <person name="Bunk B."/>
            <person name="Haeckl F.J.F.P.J."/>
            <person name="Gunesch A.P."/>
            <person name="Birkelbach J."/>
            <person name="Nuebel U."/>
            <person name="Pietschmann T."/>
            <person name="Bach T."/>
            <person name="Mueller R."/>
        </authorList>
    </citation>
    <scope>NUCLEOTIDE SEQUENCE</scope>
    <source>
        <strain evidence="6">MSr11367</strain>
    </source>
</reference>